<dbReference type="Proteomes" id="UP000466864">
    <property type="component" value="Unassembled WGS sequence"/>
</dbReference>
<dbReference type="EMBL" id="VUMV01000001">
    <property type="protein sequence ID" value="MST81156.1"/>
    <property type="molecule type" value="Genomic_DNA"/>
</dbReference>
<evidence type="ECO:0000313" key="1">
    <source>
        <dbReference type="EMBL" id="MST81156.1"/>
    </source>
</evidence>
<dbReference type="AlphaFoldDB" id="A0A7X2P7C8"/>
<protein>
    <submittedName>
        <fullName evidence="1">Uncharacterized protein</fullName>
    </submittedName>
</protein>
<keyword evidence="2" id="KW-1185">Reference proteome</keyword>
<name>A0A7X2P7C8_9FIRM</name>
<evidence type="ECO:0000313" key="2">
    <source>
        <dbReference type="Proteomes" id="UP000466864"/>
    </source>
</evidence>
<gene>
    <name evidence="1" type="ORF">FYJ60_02245</name>
</gene>
<sequence length="165" mass="18221">MFEHFGEIGSAEQLNELAENILNEGDTDSLKALAEENGIDEEFAEDFANGNSEQFVDAVTAAVGKISVETDDLKPKGLMEDWISYIEAEVLEDEALAKAVRKEGKSLKGCMASLLEAAFKTRQAVDKEIMDKVKLTPKPSRVEFGVPGMREAKKIIREYYLGGKE</sequence>
<accession>A0A7X2P7C8</accession>
<reference evidence="1 2" key="1">
    <citation type="submission" date="2019-08" db="EMBL/GenBank/DDBJ databases">
        <title>In-depth cultivation of the pig gut microbiome towards novel bacterial diversity and tailored functional studies.</title>
        <authorList>
            <person name="Wylensek D."/>
            <person name="Hitch T.C.A."/>
            <person name="Clavel T."/>
        </authorList>
    </citation>
    <scope>NUCLEOTIDE SEQUENCE [LARGE SCALE GENOMIC DNA]</scope>
    <source>
        <strain evidence="1 2">Oil+RF-744-WCA-WT-13</strain>
    </source>
</reference>
<comment type="caution">
    <text evidence="1">The sequence shown here is derived from an EMBL/GenBank/DDBJ whole genome shotgun (WGS) entry which is preliminary data.</text>
</comment>
<dbReference type="RefSeq" id="WP_154456951.1">
    <property type="nucleotide sequence ID" value="NZ_VUMV01000001.1"/>
</dbReference>
<organism evidence="1 2">
    <name type="scientific">Bilifractor porci</name>
    <dbReference type="NCBI Taxonomy" id="2606636"/>
    <lineage>
        <taxon>Bacteria</taxon>
        <taxon>Bacillati</taxon>
        <taxon>Bacillota</taxon>
        <taxon>Clostridia</taxon>
        <taxon>Lachnospirales</taxon>
        <taxon>Lachnospiraceae</taxon>
        <taxon>Bilifractor</taxon>
    </lineage>
</organism>
<proteinExistence type="predicted"/>